<keyword evidence="1" id="KW-0812">Transmembrane</keyword>
<dbReference type="HOGENOM" id="CLU_093674_4_1_9"/>
<feature type="transmembrane region" description="Helical" evidence="1">
    <location>
        <begin position="95"/>
        <end position="115"/>
    </location>
</feature>
<dbReference type="RefSeq" id="WP_006305411.1">
    <property type="nucleotide sequence ID" value="NZ_GL892076.1"/>
</dbReference>
<feature type="transmembrane region" description="Helical" evidence="1">
    <location>
        <begin position="28"/>
        <end position="48"/>
    </location>
</feature>
<dbReference type="STRING" id="888060.HMPREF9081_0556"/>
<sequence length="165" mass="18346">MHQIDNGIKENFFQWHGRLNRLRYLKRLLALLGISVVLYIVMMVFVILVGDNTMQMDESAANGIFGLFTLLCFPITVSSYMLMIRRLHDIGLSGFFILLSFIPIVSFGFLLYILFKRGTEGDNSYGPDPLGAAAAPASKLDKNPYARAADTNAPTDITPPKDPQG</sequence>
<proteinExistence type="predicted"/>
<dbReference type="PANTHER" id="PTHR34980:SF3">
    <property type="entry name" value="BLR8105 PROTEIN"/>
    <property type="match status" value="1"/>
</dbReference>
<dbReference type="OrthoDB" id="9812349at2"/>
<evidence type="ECO:0000256" key="1">
    <source>
        <dbReference type="SAM" id="Phobius"/>
    </source>
</evidence>
<dbReference type="PANTHER" id="PTHR34980">
    <property type="entry name" value="INNER MEMBRANE PROTEIN-RELATED-RELATED"/>
    <property type="match status" value="1"/>
</dbReference>
<protein>
    <submittedName>
        <fullName evidence="2">Inner membrane protein YhaI</fullName>
    </submittedName>
</protein>
<dbReference type="GO" id="GO:0005886">
    <property type="term" value="C:plasma membrane"/>
    <property type="evidence" value="ECO:0007669"/>
    <property type="project" value="TreeGrafter"/>
</dbReference>
<dbReference type="InterPro" id="IPR008523">
    <property type="entry name" value="DUF805"/>
</dbReference>
<comment type="caution">
    <text evidence="2">The sequence shown here is derived from an EMBL/GenBank/DDBJ whole genome shotgun (WGS) entry which is preliminary data.</text>
</comment>
<gene>
    <name evidence="2" type="primary">yhaI</name>
    <name evidence="2" type="ORF">HMPREF9081_0556</name>
</gene>
<keyword evidence="3" id="KW-1185">Reference proteome</keyword>
<organism evidence="2 3">
    <name type="scientific">Centipeda periodontii DSM 2778</name>
    <dbReference type="NCBI Taxonomy" id="888060"/>
    <lineage>
        <taxon>Bacteria</taxon>
        <taxon>Bacillati</taxon>
        <taxon>Bacillota</taxon>
        <taxon>Negativicutes</taxon>
        <taxon>Selenomonadales</taxon>
        <taxon>Selenomonadaceae</taxon>
        <taxon>Centipeda</taxon>
    </lineage>
</organism>
<keyword evidence="1" id="KW-0472">Membrane</keyword>
<dbReference type="EMBL" id="AFHQ01000018">
    <property type="protein sequence ID" value="EGK61414.1"/>
    <property type="molecule type" value="Genomic_DNA"/>
</dbReference>
<keyword evidence="1" id="KW-1133">Transmembrane helix</keyword>
<dbReference type="Proteomes" id="UP000004067">
    <property type="component" value="Unassembled WGS sequence"/>
</dbReference>
<evidence type="ECO:0000313" key="2">
    <source>
        <dbReference type="EMBL" id="EGK61414.1"/>
    </source>
</evidence>
<evidence type="ECO:0000313" key="3">
    <source>
        <dbReference type="Proteomes" id="UP000004067"/>
    </source>
</evidence>
<dbReference type="AlphaFoldDB" id="F5RJX1"/>
<accession>F5RJX1</accession>
<name>F5RJX1_9FIRM</name>
<dbReference type="Pfam" id="PF05656">
    <property type="entry name" value="DUF805"/>
    <property type="match status" value="1"/>
</dbReference>
<reference evidence="2 3" key="1">
    <citation type="submission" date="2011-04" db="EMBL/GenBank/DDBJ databases">
        <authorList>
            <person name="Muzny D."/>
            <person name="Qin X."/>
            <person name="Deng J."/>
            <person name="Jiang H."/>
            <person name="Liu Y."/>
            <person name="Qu J."/>
            <person name="Song X.-Z."/>
            <person name="Zhang L."/>
            <person name="Thornton R."/>
            <person name="Coyle M."/>
            <person name="Francisco L."/>
            <person name="Jackson L."/>
            <person name="Javaid M."/>
            <person name="Korchina V."/>
            <person name="Kovar C."/>
            <person name="Mata R."/>
            <person name="Mathew T."/>
            <person name="Ngo R."/>
            <person name="Nguyen L."/>
            <person name="Nguyen N."/>
            <person name="Okwuonu G."/>
            <person name="Ongeri F."/>
            <person name="Pham C."/>
            <person name="Simmons D."/>
            <person name="Wilczek-Boney K."/>
            <person name="Hale W."/>
            <person name="Jakkamsetti A."/>
            <person name="Pham P."/>
            <person name="Ruth R."/>
            <person name="San Lucas F."/>
            <person name="Warren J."/>
            <person name="Zhang J."/>
            <person name="Zhao Z."/>
            <person name="Zhou C."/>
            <person name="Zhu D."/>
            <person name="Lee S."/>
            <person name="Bess C."/>
            <person name="Blankenburg K."/>
            <person name="Forbes L."/>
            <person name="Fu Q."/>
            <person name="Gubbala S."/>
            <person name="Hirani K."/>
            <person name="Jayaseelan J.C."/>
            <person name="Lara F."/>
            <person name="Munidasa M."/>
            <person name="Palculict T."/>
            <person name="Patil S."/>
            <person name="Pu L.-L."/>
            <person name="Saada N."/>
            <person name="Tang L."/>
            <person name="Weissenberger G."/>
            <person name="Zhu Y."/>
            <person name="Hemphill L."/>
            <person name="Shang Y."/>
            <person name="Youmans B."/>
            <person name="Ayvaz T."/>
            <person name="Ross M."/>
            <person name="Santibanez J."/>
            <person name="Aqrawi P."/>
            <person name="Gross S."/>
            <person name="Joshi V."/>
            <person name="Fowler G."/>
            <person name="Nazareth L."/>
            <person name="Reid J."/>
            <person name="Worley K."/>
            <person name="Petrosino J."/>
            <person name="Highlander S."/>
            <person name="Gibbs R."/>
        </authorList>
    </citation>
    <scope>NUCLEOTIDE SEQUENCE [LARGE SCALE GENOMIC DNA]</scope>
    <source>
        <strain evidence="2 3">DSM 2778</strain>
    </source>
</reference>
<dbReference type="eggNOG" id="COG3152">
    <property type="taxonomic scope" value="Bacteria"/>
</dbReference>
<feature type="transmembrane region" description="Helical" evidence="1">
    <location>
        <begin position="60"/>
        <end position="83"/>
    </location>
</feature>